<evidence type="ECO:0000256" key="4">
    <source>
        <dbReference type="ARBA" id="ARBA00022606"/>
    </source>
</evidence>
<evidence type="ECO:0000256" key="10">
    <source>
        <dbReference type="ARBA" id="ARBA00023170"/>
    </source>
</evidence>
<evidence type="ECO:0000256" key="1">
    <source>
        <dbReference type="ARBA" id="ARBA00002936"/>
    </source>
</evidence>
<dbReference type="CDD" id="cd15227">
    <property type="entry name" value="7tmA_OR14-like"/>
    <property type="match status" value="1"/>
</dbReference>
<feature type="transmembrane region" description="Helical" evidence="13">
    <location>
        <begin position="240"/>
        <end position="258"/>
    </location>
</feature>
<dbReference type="GO" id="GO:0004984">
    <property type="term" value="F:olfactory receptor activity"/>
    <property type="evidence" value="ECO:0007669"/>
    <property type="project" value="InterPro"/>
</dbReference>
<evidence type="ECO:0000256" key="6">
    <source>
        <dbReference type="ARBA" id="ARBA00022725"/>
    </source>
</evidence>
<comment type="function">
    <text evidence="1">Odorant receptor.</text>
</comment>
<keyword evidence="11 12" id="KW-0807">Transducer</keyword>
<dbReference type="PROSITE" id="PS50262">
    <property type="entry name" value="G_PROTEIN_RECEP_F1_2"/>
    <property type="match status" value="1"/>
</dbReference>
<keyword evidence="16" id="KW-1185">Reference proteome</keyword>
<dbReference type="Pfam" id="PF13853">
    <property type="entry name" value="7tm_4"/>
    <property type="match status" value="1"/>
</dbReference>
<feature type="transmembrane region" description="Helical" evidence="13">
    <location>
        <begin position="58"/>
        <end position="76"/>
    </location>
</feature>
<feature type="transmembrane region" description="Helical" evidence="13">
    <location>
        <begin position="96"/>
        <end position="118"/>
    </location>
</feature>
<dbReference type="GO" id="GO:0005886">
    <property type="term" value="C:plasma membrane"/>
    <property type="evidence" value="ECO:0007669"/>
    <property type="project" value="UniProtKB-SubCell"/>
</dbReference>
<reference evidence="15" key="2">
    <citation type="submission" date="2025-09" db="UniProtKB">
        <authorList>
            <consortium name="Ensembl"/>
        </authorList>
    </citation>
    <scope>IDENTIFICATION</scope>
</reference>
<dbReference type="FunFam" id="1.20.1070.10:FF:000037">
    <property type="entry name" value="Olfactory receptor"/>
    <property type="match status" value="1"/>
</dbReference>
<feature type="domain" description="G-protein coupled receptors family 1 profile" evidence="14">
    <location>
        <begin position="39"/>
        <end position="288"/>
    </location>
</feature>
<keyword evidence="9 13" id="KW-0472">Membrane</keyword>
<evidence type="ECO:0000256" key="2">
    <source>
        <dbReference type="ARBA" id="ARBA00004651"/>
    </source>
</evidence>
<dbReference type="PRINTS" id="PR00245">
    <property type="entry name" value="OLFACTORYR"/>
</dbReference>
<keyword evidence="10 12" id="KW-0675">Receptor</keyword>
<feature type="transmembrane region" description="Helical" evidence="13">
    <location>
        <begin position="139"/>
        <end position="159"/>
    </location>
</feature>
<evidence type="ECO:0000313" key="15">
    <source>
        <dbReference type="Ensembl" id="ENSPSMP00000014890.1"/>
    </source>
</evidence>
<evidence type="ECO:0000259" key="14">
    <source>
        <dbReference type="PROSITE" id="PS50262"/>
    </source>
</evidence>
<dbReference type="AlphaFoldDB" id="A0A8C8ZEV1"/>
<dbReference type="SUPFAM" id="SSF81321">
    <property type="entry name" value="Family A G protein-coupled receptor-like"/>
    <property type="match status" value="1"/>
</dbReference>
<name>A0A8C8ZEV1_PROSS</name>
<proteinExistence type="inferred from homology"/>
<dbReference type="GeneTree" id="ENSGT01050000244828"/>
<feature type="transmembrane region" description="Helical" evidence="13">
    <location>
        <begin position="270"/>
        <end position="290"/>
    </location>
</feature>
<dbReference type="Ensembl" id="ENSPSMT00000017293.1">
    <property type="protein sequence ID" value="ENSPSMP00000014890.1"/>
    <property type="gene ID" value="ENSPSMG00000010660.1"/>
</dbReference>
<evidence type="ECO:0000256" key="7">
    <source>
        <dbReference type="ARBA" id="ARBA00022989"/>
    </source>
</evidence>
<keyword evidence="5 12" id="KW-0812">Transmembrane</keyword>
<comment type="similarity">
    <text evidence="12">Belongs to the G-protein coupled receptor 1 family.</text>
</comment>
<evidence type="ECO:0000256" key="13">
    <source>
        <dbReference type="RuleBase" id="RU363047"/>
    </source>
</evidence>
<keyword evidence="7 13" id="KW-1133">Transmembrane helix</keyword>
<evidence type="ECO:0000313" key="16">
    <source>
        <dbReference type="Proteomes" id="UP000694414"/>
    </source>
</evidence>
<evidence type="ECO:0000256" key="3">
    <source>
        <dbReference type="ARBA" id="ARBA00022475"/>
    </source>
</evidence>
<evidence type="ECO:0000256" key="11">
    <source>
        <dbReference type="ARBA" id="ARBA00023224"/>
    </source>
</evidence>
<dbReference type="InterPro" id="IPR050516">
    <property type="entry name" value="Olfactory_GPCR"/>
</dbReference>
<dbReference type="PRINTS" id="PR00237">
    <property type="entry name" value="GPCRRHODOPSN"/>
</dbReference>
<protein>
    <recommendedName>
        <fullName evidence="13">Olfactory receptor</fullName>
    </recommendedName>
</protein>
<dbReference type="Gene3D" id="1.20.1070.10">
    <property type="entry name" value="Rhodopsin 7-helix transmembrane proteins"/>
    <property type="match status" value="1"/>
</dbReference>
<dbReference type="PANTHER" id="PTHR26452">
    <property type="entry name" value="OLFACTORY RECEPTOR"/>
    <property type="match status" value="1"/>
</dbReference>
<keyword evidence="3 13" id="KW-1003">Cell membrane</keyword>
<dbReference type="PROSITE" id="PS00237">
    <property type="entry name" value="G_PROTEIN_RECEP_F1_1"/>
    <property type="match status" value="1"/>
</dbReference>
<dbReference type="InterPro" id="IPR000276">
    <property type="entry name" value="GPCR_Rhodpsn"/>
</dbReference>
<sequence>MNNISMVTEFLLLGFSGPWRLRFLLAGVFIAIYLAALAGNALIFTITSLDPSLYTPMYFFLRNLALFDLCLISTVVPKTVANFFTHCNCISFLGCVAQVFLVPFSAAAELFLLTAMSIDRYAAICHPLHYEVIMDRGTCVWMAALSWLSSGLISAVHTVGTFSLSYCELHEIQQFFCDIPQLLAISCSEHVTAEIVLILINAVLDISCFICIIITYIYIFATVRKIPSTDGQSKAYSTCLPHLAVVALFLSTAFVAYLKPILGSTSSTDLILSVFYVVLPPSLNPIIYSLRNKAMKSGLEKLMSRKLLTKQNVLIFLKE</sequence>
<feature type="transmembrane region" description="Helical" evidence="13">
    <location>
        <begin position="195"/>
        <end position="219"/>
    </location>
</feature>
<evidence type="ECO:0000256" key="9">
    <source>
        <dbReference type="ARBA" id="ARBA00023136"/>
    </source>
</evidence>
<comment type="subcellular location">
    <subcellularLocation>
        <location evidence="2 13">Cell membrane</location>
        <topology evidence="2 13">Multi-pass membrane protein</topology>
    </subcellularLocation>
</comment>
<keyword evidence="8 12" id="KW-0297">G-protein coupled receptor</keyword>
<dbReference type="InterPro" id="IPR017452">
    <property type="entry name" value="GPCR_Rhodpsn_7TM"/>
</dbReference>
<evidence type="ECO:0000256" key="8">
    <source>
        <dbReference type="ARBA" id="ARBA00023040"/>
    </source>
</evidence>
<dbReference type="GO" id="GO:0004930">
    <property type="term" value="F:G protein-coupled receptor activity"/>
    <property type="evidence" value="ECO:0007669"/>
    <property type="project" value="UniProtKB-KW"/>
</dbReference>
<dbReference type="Proteomes" id="UP000694414">
    <property type="component" value="Unplaced"/>
</dbReference>
<organism evidence="15 16">
    <name type="scientific">Prolemur simus</name>
    <name type="common">Greater bamboo lemur</name>
    <name type="synonym">Hapalemur simus</name>
    <dbReference type="NCBI Taxonomy" id="1328070"/>
    <lineage>
        <taxon>Eukaryota</taxon>
        <taxon>Metazoa</taxon>
        <taxon>Chordata</taxon>
        <taxon>Craniata</taxon>
        <taxon>Vertebrata</taxon>
        <taxon>Euteleostomi</taxon>
        <taxon>Mammalia</taxon>
        <taxon>Eutheria</taxon>
        <taxon>Euarchontoglires</taxon>
        <taxon>Primates</taxon>
        <taxon>Strepsirrhini</taxon>
        <taxon>Lemuriformes</taxon>
        <taxon>Lemuridae</taxon>
        <taxon>Prolemur</taxon>
    </lineage>
</organism>
<feature type="transmembrane region" description="Helical" evidence="13">
    <location>
        <begin position="23"/>
        <end position="46"/>
    </location>
</feature>
<reference evidence="15" key="1">
    <citation type="submission" date="2025-08" db="UniProtKB">
        <authorList>
            <consortium name="Ensembl"/>
        </authorList>
    </citation>
    <scope>IDENTIFICATION</scope>
</reference>
<keyword evidence="6 13" id="KW-0552">Olfaction</keyword>
<evidence type="ECO:0000256" key="12">
    <source>
        <dbReference type="RuleBase" id="RU000688"/>
    </source>
</evidence>
<keyword evidence="4 13" id="KW-0716">Sensory transduction</keyword>
<evidence type="ECO:0000256" key="5">
    <source>
        <dbReference type="ARBA" id="ARBA00022692"/>
    </source>
</evidence>
<accession>A0A8C8ZEV1</accession>
<dbReference type="InterPro" id="IPR000725">
    <property type="entry name" value="Olfact_rcpt"/>
</dbReference>